<dbReference type="AlphaFoldDB" id="A0AAQ1GFL6"/>
<sequence>MITAFDNDFTSKPHVLHVFEQDGGWHWGITVPRSPAGGFRVIAFSDRAFRHEVDARHDGGNAMGTLVAG</sequence>
<evidence type="ECO:0000313" key="4">
    <source>
        <dbReference type="Proteomes" id="UP000247515"/>
    </source>
</evidence>
<dbReference type="EMBL" id="QJJV01000007">
    <property type="protein sequence ID" value="PXX16944.1"/>
    <property type="molecule type" value="Genomic_DNA"/>
</dbReference>
<comment type="caution">
    <text evidence="2">The sequence shown here is derived from an EMBL/GenBank/DDBJ whole genome shotgun (WGS) entry which is preliminary data.</text>
</comment>
<organism evidence="2 3">
    <name type="scientific">Paraburkholderia tropica</name>
    <dbReference type="NCBI Taxonomy" id="92647"/>
    <lineage>
        <taxon>Bacteria</taxon>
        <taxon>Pseudomonadati</taxon>
        <taxon>Pseudomonadota</taxon>
        <taxon>Betaproteobacteria</taxon>
        <taxon>Burkholderiales</taxon>
        <taxon>Burkholderiaceae</taxon>
        <taxon>Paraburkholderia</taxon>
    </lineage>
</organism>
<dbReference type="EMBL" id="FNZM01000007">
    <property type="protein sequence ID" value="SEJ68403.1"/>
    <property type="molecule type" value="Genomic_DNA"/>
</dbReference>
<evidence type="ECO:0000313" key="3">
    <source>
        <dbReference type="Proteomes" id="UP000183529"/>
    </source>
</evidence>
<keyword evidence="4" id="KW-1185">Reference proteome</keyword>
<proteinExistence type="predicted"/>
<gene>
    <name evidence="1" type="ORF">C7400_107153</name>
    <name evidence="2" type="ORF">SAMN05216550_107163</name>
</gene>
<name>A0AAQ1GFL6_9BURK</name>
<evidence type="ECO:0000313" key="1">
    <source>
        <dbReference type="EMBL" id="PXX16944.1"/>
    </source>
</evidence>
<evidence type="ECO:0000313" key="2">
    <source>
        <dbReference type="EMBL" id="SEJ68403.1"/>
    </source>
</evidence>
<dbReference type="Proteomes" id="UP000247515">
    <property type="component" value="Unassembled WGS sequence"/>
</dbReference>
<reference evidence="2 3" key="1">
    <citation type="submission" date="2016-10" db="EMBL/GenBank/DDBJ databases">
        <authorList>
            <person name="Varghese N."/>
            <person name="Submissions S."/>
        </authorList>
    </citation>
    <scope>NUCLEOTIDE SEQUENCE [LARGE SCALE GENOMIC DNA]</scope>
    <source>
        <strain evidence="2 3">LMG 22274</strain>
    </source>
</reference>
<protein>
    <submittedName>
        <fullName evidence="2">Uncharacterized protein</fullName>
    </submittedName>
</protein>
<reference evidence="1 4" key="2">
    <citation type="submission" date="2018-05" db="EMBL/GenBank/DDBJ databases">
        <title>Genomic Encyclopedia of Type Strains, Phase IV (KMG-V): Genome sequencing to study the core and pangenomes of soil and plant-associated prokaryotes.</title>
        <authorList>
            <person name="Whitman W."/>
        </authorList>
    </citation>
    <scope>NUCLEOTIDE SEQUENCE [LARGE SCALE GENOMIC DNA]</scope>
    <source>
        <strain evidence="1 4">SIr-6563</strain>
    </source>
</reference>
<dbReference type="RefSeq" id="WP_074983591.1">
    <property type="nucleotide sequence ID" value="NZ_CADFGN010000008.1"/>
</dbReference>
<accession>A0AAQ1GFL6</accession>
<dbReference type="Proteomes" id="UP000183529">
    <property type="component" value="Unassembled WGS sequence"/>
</dbReference>